<feature type="region of interest" description="Disordered" evidence="1">
    <location>
        <begin position="1"/>
        <end position="27"/>
    </location>
</feature>
<name>A0A165CN27_9BASI</name>
<evidence type="ECO:0000313" key="3">
    <source>
        <dbReference type="Proteomes" id="UP000076842"/>
    </source>
</evidence>
<organism evidence="2 3">
    <name type="scientific">Calocera cornea HHB12733</name>
    <dbReference type="NCBI Taxonomy" id="1353952"/>
    <lineage>
        <taxon>Eukaryota</taxon>
        <taxon>Fungi</taxon>
        <taxon>Dikarya</taxon>
        <taxon>Basidiomycota</taxon>
        <taxon>Agaricomycotina</taxon>
        <taxon>Dacrymycetes</taxon>
        <taxon>Dacrymycetales</taxon>
        <taxon>Dacrymycetaceae</taxon>
        <taxon>Calocera</taxon>
    </lineage>
</organism>
<dbReference type="Gene3D" id="3.10.10.10">
    <property type="entry name" value="HIV Type 1 Reverse Transcriptase, subunit A, domain 1"/>
    <property type="match status" value="1"/>
</dbReference>
<reference evidence="2 3" key="1">
    <citation type="journal article" date="2016" name="Mol. Biol. Evol.">
        <title>Comparative Genomics of Early-Diverging Mushroom-Forming Fungi Provides Insights into the Origins of Lignocellulose Decay Capabilities.</title>
        <authorList>
            <person name="Nagy L.G."/>
            <person name="Riley R."/>
            <person name="Tritt A."/>
            <person name="Adam C."/>
            <person name="Daum C."/>
            <person name="Floudas D."/>
            <person name="Sun H."/>
            <person name="Yadav J.S."/>
            <person name="Pangilinan J."/>
            <person name="Larsson K.H."/>
            <person name="Matsuura K."/>
            <person name="Barry K."/>
            <person name="Labutti K."/>
            <person name="Kuo R."/>
            <person name="Ohm R.A."/>
            <person name="Bhattacharya S.S."/>
            <person name="Shirouzu T."/>
            <person name="Yoshinaga Y."/>
            <person name="Martin F.M."/>
            <person name="Grigoriev I.V."/>
            <person name="Hibbett D.S."/>
        </authorList>
    </citation>
    <scope>NUCLEOTIDE SEQUENCE [LARGE SCALE GENOMIC DNA]</scope>
    <source>
        <strain evidence="2 3">HHB12733</strain>
    </source>
</reference>
<dbReference type="EMBL" id="KV424127">
    <property type="protein sequence ID" value="KZT51081.1"/>
    <property type="molecule type" value="Genomic_DNA"/>
</dbReference>
<evidence type="ECO:0000313" key="2">
    <source>
        <dbReference type="EMBL" id="KZT51081.1"/>
    </source>
</evidence>
<dbReference type="Gene3D" id="2.40.70.10">
    <property type="entry name" value="Acid Proteases"/>
    <property type="match status" value="1"/>
</dbReference>
<dbReference type="Pfam" id="PF08284">
    <property type="entry name" value="RVP_2"/>
    <property type="match status" value="1"/>
</dbReference>
<dbReference type="InterPro" id="IPR021109">
    <property type="entry name" value="Peptidase_aspartic_dom_sf"/>
</dbReference>
<dbReference type="InParanoid" id="A0A165CN27"/>
<keyword evidence="3" id="KW-1185">Reference proteome</keyword>
<evidence type="ECO:0008006" key="4">
    <source>
        <dbReference type="Google" id="ProtNLM"/>
    </source>
</evidence>
<dbReference type="AlphaFoldDB" id="A0A165CN27"/>
<dbReference type="CDD" id="cd00303">
    <property type="entry name" value="retropepsin_like"/>
    <property type="match status" value="1"/>
</dbReference>
<accession>A0A165CN27</accession>
<dbReference type="InterPro" id="IPR043502">
    <property type="entry name" value="DNA/RNA_pol_sf"/>
</dbReference>
<evidence type="ECO:0000256" key="1">
    <source>
        <dbReference type="SAM" id="MobiDB-lite"/>
    </source>
</evidence>
<dbReference type="Proteomes" id="UP000076842">
    <property type="component" value="Unassembled WGS sequence"/>
</dbReference>
<dbReference type="STRING" id="1353952.A0A165CN27"/>
<proteinExistence type="predicted"/>
<protein>
    <recommendedName>
        <fullName evidence="4">Peptidase A2 domain-containing protein</fullName>
    </recommendedName>
</protein>
<dbReference type="SUPFAM" id="SSF50630">
    <property type="entry name" value="Acid proteases"/>
    <property type="match status" value="1"/>
</dbReference>
<feature type="compositionally biased region" description="Basic and acidic residues" evidence="1">
    <location>
        <begin position="1"/>
        <end position="15"/>
    </location>
</feature>
<sequence>MKGETPEEWRSDNTIRLKKGQPRRDVDSSPIECYVSIGGHTARALIDSGAEIDTISAEFVVAHEMRYIRLDTPVALQQMSRGSRTVINYGVNADVSVGGDVFEHYFDVVNTDEYQVILGLPFCRRVRMILDIQAKKFQLGGPTAAKLQGLSAVPQGKLDRIRAILMSEIVDLIGDIPLVLPPLRKVNHKINLVDDKAVYRTRRPTCPDVHREELHAKTQQYVEAGWWQPAQTQNALPMLCITKRNGKL</sequence>
<dbReference type="SUPFAM" id="SSF56672">
    <property type="entry name" value="DNA/RNA polymerases"/>
    <property type="match status" value="1"/>
</dbReference>
<dbReference type="OrthoDB" id="1750432at2759"/>
<gene>
    <name evidence="2" type="ORF">CALCODRAFT_443594</name>
</gene>